<dbReference type="Gene3D" id="3.30.365.10">
    <property type="entry name" value="Aldehyde oxidase/xanthine dehydrogenase, molybdopterin binding domain"/>
    <property type="match status" value="4"/>
</dbReference>
<dbReference type="AlphaFoldDB" id="I3YCH0"/>
<evidence type="ECO:0000313" key="2">
    <source>
        <dbReference type="EMBL" id="AFL74688.1"/>
    </source>
</evidence>
<dbReference type="InterPro" id="IPR000674">
    <property type="entry name" value="Ald_Oxase/Xan_DH_a/b"/>
</dbReference>
<dbReference type="InterPro" id="IPR052516">
    <property type="entry name" value="N-heterocyclic_Hydroxylase"/>
</dbReference>
<dbReference type="RefSeq" id="WP_014779122.1">
    <property type="nucleotide sequence ID" value="NC_018012.1"/>
</dbReference>
<dbReference type="KEGG" id="tvi:Thivi_2770"/>
<gene>
    <name evidence="2" type="ordered locus">Thivi_2770</name>
</gene>
<evidence type="ECO:0000313" key="3">
    <source>
        <dbReference type="Proteomes" id="UP000006062"/>
    </source>
</evidence>
<accession>I3YCH0</accession>
<dbReference type="InterPro" id="IPR008274">
    <property type="entry name" value="AldOxase/xan_DH_MoCoBD1"/>
</dbReference>
<feature type="domain" description="Aldehyde oxidase/xanthine dehydrogenase a/b hammerhead" evidence="1">
    <location>
        <begin position="230"/>
        <end position="308"/>
    </location>
</feature>
<dbReference type="Gene3D" id="3.90.1170.50">
    <property type="entry name" value="Aldehyde oxidase/xanthine dehydrogenase, a/b hammerhead"/>
    <property type="match status" value="1"/>
</dbReference>
<dbReference type="GO" id="GO:0016491">
    <property type="term" value="F:oxidoreductase activity"/>
    <property type="evidence" value="ECO:0007669"/>
    <property type="project" value="InterPro"/>
</dbReference>
<dbReference type="eggNOG" id="COG1529">
    <property type="taxonomic scope" value="Bacteria"/>
</dbReference>
<dbReference type="PANTHER" id="PTHR47495:SF2">
    <property type="entry name" value="ALDEHYDE DEHYDROGENASE"/>
    <property type="match status" value="1"/>
</dbReference>
<keyword evidence="3" id="KW-1185">Reference proteome</keyword>
<dbReference type="STRING" id="765911.Thivi_2770"/>
<sequence>MVDLPENVRLTRRALLKIGALAGGGLVLGMVLPTRADPPPTPADAMPEPAIPSPADPPAKFAPNAWIRIHGDGRIQLVLARSEMGQGVMTTLPMLLAEELEVGLDQIEIELAPIGSDYINRLLGEQATGESTSLRDAWTGLREAGAVARRLLINAAATTWGVPDEECQARRGRVHHADGTRSLAYAELAVLAADLPVSEPSSEPIALKSPDTWTLIGTRPRRLDTPDKVTGQARYGLDVRLPGMLYATIERCPILESHVRNWRGDAARKIPGVIDILTVRHGVAVVAETSWAALRAREILEIDCRPSTNSAADSERIRARFRAALTGRAALAHRQGDVSAALDAAHRQVEVVYEVPFQAHACLEPMNCSADVGPDRCAVYVPTQDQQGVRETARRLTGLPAERIAVHTTLLGGGFGRRREQDFVIDAVELSKLLGRPVQVIWTREDDLRHDFYRPMTLHRLRGGLDEQGQPTAWFHRIVGPSLLARVRPSDMPEGLDPTLIAGAADLVYAIAHRRVEYRRADTPVPVGFWRGGGHTQNAFVTECFLDELARLAGQDPLALRRTLLADRPRHRQVLELAAERADWSAPPMAERARGIALAEAFGSFIATVAEVSASAGQIRVHRVVCAVDCGQVVHPEIVRAQIEGGVVFGLTATLKGAITLSEGRVEQGNFADYPLLRFDEMPAIEVHLVRGDAAPGGVSGLGTPPIAPAVANALSALTGQPVRSLPIQLGG</sequence>
<dbReference type="InterPro" id="IPR006311">
    <property type="entry name" value="TAT_signal"/>
</dbReference>
<dbReference type="Pfam" id="PF02738">
    <property type="entry name" value="MoCoBD_1"/>
    <property type="match status" value="1"/>
</dbReference>
<dbReference type="InterPro" id="IPR012368">
    <property type="entry name" value="OxRdtase_Mopterin-bd_su_IorB"/>
</dbReference>
<dbReference type="PANTHER" id="PTHR47495">
    <property type="entry name" value="ALDEHYDE DEHYDROGENASE"/>
    <property type="match status" value="1"/>
</dbReference>
<dbReference type="InterPro" id="IPR037165">
    <property type="entry name" value="AldOxase/xan_DH_Mopterin-bd_sf"/>
</dbReference>
<dbReference type="SMART" id="SM01008">
    <property type="entry name" value="Ald_Xan_dh_C"/>
    <property type="match status" value="1"/>
</dbReference>
<dbReference type="HOGENOM" id="CLU_013917_0_1_6"/>
<protein>
    <submittedName>
        <fullName evidence="2">Aerobic-type carbon monoxide dehydrogenase, large subunit CoxL/CutL-like protein</fullName>
    </submittedName>
</protein>
<name>I3YCH0_THIV6</name>
<dbReference type="Proteomes" id="UP000006062">
    <property type="component" value="Chromosome"/>
</dbReference>
<evidence type="ECO:0000259" key="1">
    <source>
        <dbReference type="SMART" id="SM01008"/>
    </source>
</evidence>
<dbReference type="PROSITE" id="PS51318">
    <property type="entry name" value="TAT"/>
    <property type="match status" value="1"/>
</dbReference>
<dbReference type="PIRSF" id="PIRSF036389">
    <property type="entry name" value="IOR_B"/>
    <property type="match status" value="1"/>
</dbReference>
<proteinExistence type="predicted"/>
<dbReference type="OrthoDB" id="9767994at2"/>
<dbReference type="InterPro" id="IPR046867">
    <property type="entry name" value="AldOxase/xan_DH_MoCoBD2"/>
</dbReference>
<dbReference type="SUPFAM" id="SSF56003">
    <property type="entry name" value="Molybdenum cofactor-binding domain"/>
    <property type="match status" value="2"/>
</dbReference>
<organism evidence="2 3">
    <name type="scientific">Thiocystis violascens (strain ATCC 17096 / DSM 198 / 6111)</name>
    <name type="common">Chromatium violascens</name>
    <dbReference type="NCBI Taxonomy" id="765911"/>
    <lineage>
        <taxon>Bacteria</taxon>
        <taxon>Pseudomonadati</taxon>
        <taxon>Pseudomonadota</taxon>
        <taxon>Gammaproteobacteria</taxon>
        <taxon>Chromatiales</taxon>
        <taxon>Chromatiaceae</taxon>
        <taxon>Thiocystis</taxon>
    </lineage>
</organism>
<dbReference type="Pfam" id="PF20256">
    <property type="entry name" value="MoCoBD_2"/>
    <property type="match status" value="2"/>
</dbReference>
<dbReference type="EMBL" id="CP003154">
    <property type="protein sequence ID" value="AFL74688.1"/>
    <property type="molecule type" value="Genomic_DNA"/>
</dbReference>
<reference evidence="2 3" key="1">
    <citation type="submission" date="2012-06" db="EMBL/GenBank/DDBJ databases">
        <title>Complete sequence of Thiocystis violascens DSM 198.</title>
        <authorList>
            <consortium name="US DOE Joint Genome Institute"/>
            <person name="Lucas S."/>
            <person name="Han J."/>
            <person name="Lapidus A."/>
            <person name="Cheng J.-F."/>
            <person name="Goodwin L."/>
            <person name="Pitluck S."/>
            <person name="Peters L."/>
            <person name="Ovchinnikova G."/>
            <person name="Teshima H."/>
            <person name="Detter J.C."/>
            <person name="Han C."/>
            <person name="Tapia R."/>
            <person name="Land M."/>
            <person name="Hauser L."/>
            <person name="Kyrpides N."/>
            <person name="Ivanova N."/>
            <person name="Pagani I."/>
            <person name="Vogl K."/>
            <person name="Liu Z."/>
            <person name="Frigaard N.-U."/>
            <person name="Bryant D."/>
            <person name="Woyke T."/>
        </authorList>
    </citation>
    <scope>NUCLEOTIDE SEQUENCE [LARGE SCALE GENOMIC DNA]</scope>
    <source>
        <strain evidence="3">ATCC 17096 / DSM 198 / 6111</strain>
    </source>
</reference>